<dbReference type="Pfam" id="PF00753">
    <property type="entry name" value="Lactamase_B"/>
    <property type="match status" value="1"/>
</dbReference>
<dbReference type="SUPFAM" id="SSF56281">
    <property type="entry name" value="Metallo-hydrolase/oxidoreductase"/>
    <property type="match status" value="1"/>
</dbReference>
<keyword evidence="4 6" id="KW-1133">Transmembrane helix</keyword>
<dbReference type="NCBIfam" id="TIGR00361">
    <property type="entry name" value="ComEC_Rec2"/>
    <property type="match status" value="1"/>
</dbReference>
<keyword evidence="3 6" id="KW-0812">Transmembrane</keyword>
<dbReference type="EMBL" id="ASWA01000001">
    <property type="protein sequence ID" value="EOT70634.1"/>
    <property type="molecule type" value="Genomic_DNA"/>
</dbReference>
<dbReference type="eggNOG" id="COG2333">
    <property type="taxonomic scope" value="Bacteria"/>
</dbReference>
<evidence type="ECO:0000259" key="7">
    <source>
        <dbReference type="SMART" id="SM00849"/>
    </source>
</evidence>
<keyword evidence="11" id="KW-1185">Reference proteome</keyword>
<comment type="subcellular location">
    <subcellularLocation>
        <location evidence="1">Cell membrane</location>
        <topology evidence="1">Multi-pass membrane protein</topology>
    </subcellularLocation>
</comment>
<dbReference type="InterPro" id="IPR004477">
    <property type="entry name" value="ComEC_N"/>
</dbReference>
<gene>
    <name evidence="9" type="ORF">I585_00145</name>
    <name evidence="8" type="ORF">UAI_00213</name>
</gene>
<evidence type="ECO:0000256" key="2">
    <source>
        <dbReference type="ARBA" id="ARBA00022475"/>
    </source>
</evidence>
<organism evidence="8 10">
    <name type="scientific">Enterococcus malodoratus ATCC 43197</name>
    <dbReference type="NCBI Taxonomy" id="1158601"/>
    <lineage>
        <taxon>Bacteria</taxon>
        <taxon>Bacillati</taxon>
        <taxon>Bacillota</taxon>
        <taxon>Bacilli</taxon>
        <taxon>Lactobacillales</taxon>
        <taxon>Enterococcaceae</taxon>
        <taxon>Enterococcus</taxon>
    </lineage>
</organism>
<evidence type="ECO:0000256" key="4">
    <source>
        <dbReference type="ARBA" id="ARBA00022989"/>
    </source>
</evidence>
<dbReference type="STRING" id="71451.RV07_GL003256"/>
<feature type="domain" description="Metallo-beta-lactamase" evidence="7">
    <location>
        <begin position="480"/>
        <end position="683"/>
    </location>
</feature>
<dbReference type="Proteomes" id="UP000013783">
    <property type="component" value="Unassembled WGS sequence"/>
</dbReference>
<dbReference type="GO" id="GO:0005886">
    <property type="term" value="C:plasma membrane"/>
    <property type="evidence" value="ECO:0007669"/>
    <property type="project" value="UniProtKB-SubCell"/>
</dbReference>
<keyword evidence="5 6" id="KW-0472">Membrane</keyword>
<proteinExistence type="predicted"/>
<feature type="transmembrane region" description="Helical" evidence="6">
    <location>
        <begin position="41"/>
        <end position="60"/>
    </location>
</feature>
<evidence type="ECO:0000256" key="6">
    <source>
        <dbReference type="SAM" id="Phobius"/>
    </source>
</evidence>
<dbReference type="InterPro" id="IPR035681">
    <property type="entry name" value="ComA-like_MBL"/>
</dbReference>
<dbReference type="EMBL" id="AJAK01000004">
    <property type="protein sequence ID" value="EOH82818.1"/>
    <property type="molecule type" value="Genomic_DNA"/>
</dbReference>
<dbReference type="SMART" id="SM00849">
    <property type="entry name" value="Lactamase_B"/>
    <property type="match status" value="1"/>
</dbReference>
<evidence type="ECO:0000313" key="11">
    <source>
        <dbReference type="Proteomes" id="UP000014148"/>
    </source>
</evidence>
<dbReference type="GO" id="GO:0030420">
    <property type="term" value="P:establishment of competence for transformation"/>
    <property type="evidence" value="ECO:0007669"/>
    <property type="project" value="InterPro"/>
</dbReference>
<dbReference type="GeneID" id="79785533"/>
<keyword evidence="2" id="KW-1003">Cell membrane</keyword>
<evidence type="ECO:0000256" key="1">
    <source>
        <dbReference type="ARBA" id="ARBA00004651"/>
    </source>
</evidence>
<feature type="transmembrane region" description="Helical" evidence="6">
    <location>
        <begin position="451"/>
        <end position="476"/>
    </location>
</feature>
<dbReference type="Pfam" id="PF03772">
    <property type="entry name" value="Competence"/>
    <property type="match status" value="1"/>
</dbReference>
<dbReference type="PATRIC" id="fig|1158601.3.peg.196"/>
<reference evidence="9 11" key="2">
    <citation type="submission" date="2013-03" db="EMBL/GenBank/DDBJ databases">
        <title>The Genome Sequence of Enterococcus malodoratus ATCC_43197 (PacBio/Illumina hybrid assembly).</title>
        <authorList>
            <consortium name="The Broad Institute Genomics Platform"/>
            <consortium name="The Broad Institute Genome Sequencing Center for Infectious Disease"/>
            <person name="Earl A."/>
            <person name="Russ C."/>
            <person name="Gilmore M."/>
            <person name="Surin D."/>
            <person name="Walker B."/>
            <person name="Young S."/>
            <person name="Zeng Q."/>
            <person name="Gargeya S."/>
            <person name="Fitzgerald M."/>
            <person name="Haas B."/>
            <person name="Abouelleil A."/>
            <person name="Allen A.W."/>
            <person name="Alvarado L."/>
            <person name="Arachchi H.M."/>
            <person name="Berlin A.M."/>
            <person name="Chapman S.B."/>
            <person name="Gainer-Dewar J."/>
            <person name="Goldberg J."/>
            <person name="Griggs A."/>
            <person name="Gujja S."/>
            <person name="Hansen M."/>
            <person name="Howarth C."/>
            <person name="Imamovic A."/>
            <person name="Ireland A."/>
            <person name="Larimer J."/>
            <person name="McCowan C."/>
            <person name="Murphy C."/>
            <person name="Pearson M."/>
            <person name="Poon T.W."/>
            <person name="Priest M."/>
            <person name="Roberts A."/>
            <person name="Saif S."/>
            <person name="Shea T."/>
            <person name="Sisk P."/>
            <person name="Sykes S."/>
            <person name="Wortman J."/>
            <person name="Nusbaum C."/>
            <person name="Birren B."/>
        </authorList>
    </citation>
    <scope>NUCLEOTIDE SEQUENCE [LARGE SCALE GENOMIC DNA]</scope>
    <source>
        <strain evidence="9 11">ATCC 43197</strain>
    </source>
</reference>
<dbReference type="InterPro" id="IPR004797">
    <property type="entry name" value="Competence_ComEC/Rec2"/>
</dbReference>
<protein>
    <recommendedName>
        <fullName evidence="7">Metallo-beta-lactamase domain-containing protein</fullName>
    </recommendedName>
</protein>
<feature type="transmembrane region" description="Helical" evidence="6">
    <location>
        <begin position="369"/>
        <end position="394"/>
    </location>
</feature>
<feature type="transmembrane region" description="Helical" evidence="6">
    <location>
        <begin position="414"/>
        <end position="439"/>
    </location>
</feature>
<dbReference type="eggNOG" id="COG0658">
    <property type="taxonomic scope" value="Bacteria"/>
</dbReference>
<feature type="transmembrane region" description="Helical" evidence="6">
    <location>
        <begin position="219"/>
        <end position="240"/>
    </location>
</feature>
<name>R2PHX3_9ENTE</name>
<reference evidence="8 10" key="1">
    <citation type="submission" date="2013-02" db="EMBL/GenBank/DDBJ databases">
        <title>The Genome Sequence of Enterococcus malodoratus ATCC_43197.</title>
        <authorList>
            <consortium name="The Broad Institute Genome Sequencing Platform"/>
            <consortium name="The Broad Institute Genome Sequencing Center for Infectious Disease"/>
            <person name="Earl A.M."/>
            <person name="Gilmore M.S."/>
            <person name="Lebreton F."/>
            <person name="Walker B."/>
            <person name="Young S.K."/>
            <person name="Zeng Q."/>
            <person name="Gargeya S."/>
            <person name="Fitzgerald M."/>
            <person name="Haas B."/>
            <person name="Abouelleil A."/>
            <person name="Alvarado L."/>
            <person name="Arachchi H.M."/>
            <person name="Berlin A.M."/>
            <person name="Chapman S.B."/>
            <person name="Dewar J."/>
            <person name="Goldberg J."/>
            <person name="Griggs A."/>
            <person name="Gujja S."/>
            <person name="Hansen M."/>
            <person name="Howarth C."/>
            <person name="Imamovic A."/>
            <person name="Larimer J."/>
            <person name="McCowan C."/>
            <person name="Murphy C."/>
            <person name="Neiman D."/>
            <person name="Pearson M."/>
            <person name="Priest M."/>
            <person name="Roberts A."/>
            <person name="Saif S."/>
            <person name="Shea T."/>
            <person name="Sisk P."/>
            <person name="Sykes S."/>
            <person name="Wortman J."/>
            <person name="Nusbaum C."/>
            <person name="Birren B."/>
        </authorList>
    </citation>
    <scope>NUCLEOTIDE SEQUENCE [LARGE SCALE GENOMIC DNA]</scope>
    <source>
        <strain evidence="8 10">ATCC 43197</strain>
    </source>
</reference>
<sequence>MVLPILAAILFASLIYQFNLWLLVLLSILMIRILCMKNRKLLGLVFLCSLFIGLRTYYYVNQLDNTAKIFTHQLVKVQSDSVKVDGNFLKLIGKIKGKKYLVYYSLKSPEEKKRWTCRELPNVLLIDGESEAFDSARNLNGFDEKKYYQSLGISQIIQVESLKPSRQKQLTLSGLRQQLIWRIDQQYSQRLASYIKALVIGYKDTQFAEYTAPFKTTGLLHLFTLSGLHIQFYLGGLHLLLKRGRLIRESRLAILSAVGLCLIFLTGGSFSTIRAVLSFLIAFACLTFDISLSKLDQWSLMLFLLVSCFPLVFWSIGAQLSLYFSLLLLYLSDARLKTWQQILLFSILSLPMLIYSFSEWTIIGGLFTLLLFPIFEWVILPGCLLLFLGCFLPMPSFFSLLLDTSFQLLERFLAFAAFPNLIIGRPTFLIMLALLFLVFSMIDHLKYRQKFYWQLAAAILLLVSISFSANGMVAFVDVGQGDSIFIKLPFKQETFLIDTGGRLKFKQKKWQARQQKQPSDYNLLPFLKSLGCSRIDHLLITHNDADHMGELVHVLDEIKVKHLYLAKGSQMEIRNLLEPIRGTTIHLVKTGDTIGEHLRLRVLSPEASQGENNDSLVAYFSLNQQRFLLTGDLEIAGEEKLIENYPQLKTDFLKIGHHGSNTSTGEELLKKTEPKYAIISAGKNNRYGHPTEETLAKLKKRQIKVFRTDQQGMIYYQWSVLTNRGEIKLLIDFLD</sequence>
<evidence type="ECO:0000256" key="3">
    <source>
        <dbReference type="ARBA" id="ARBA00022692"/>
    </source>
</evidence>
<comment type="caution">
    <text evidence="8">The sequence shown here is derived from an EMBL/GenBank/DDBJ whole genome shotgun (WGS) entry which is preliminary data.</text>
</comment>
<dbReference type="AlphaFoldDB" id="R2PHX3"/>
<dbReference type="PANTHER" id="PTHR30619">
    <property type="entry name" value="DNA INTERNALIZATION/COMPETENCE PROTEIN COMEC/REC2"/>
    <property type="match status" value="1"/>
</dbReference>
<dbReference type="Proteomes" id="UP000014148">
    <property type="component" value="Unassembled WGS sequence"/>
</dbReference>
<feature type="transmembrane region" description="Helical" evidence="6">
    <location>
        <begin position="276"/>
        <end position="293"/>
    </location>
</feature>
<feature type="transmembrane region" description="Helical" evidence="6">
    <location>
        <begin position="6"/>
        <end position="29"/>
    </location>
</feature>
<dbReference type="NCBIfam" id="TIGR00360">
    <property type="entry name" value="ComEC_N-term"/>
    <property type="match status" value="1"/>
</dbReference>
<dbReference type="PANTHER" id="PTHR30619:SF7">
    <property type="entry name" value="BETA-LACTAMASE DOMAIN PROTEIN"/>
    <property type="match status" value="1"/>
</dbReference>
<dbReference type="InterPro" id="IPR001279">
    <property type="entry name" value="Metallo-B-lactamas"/>
</dbReference>
<dbReference type="CDD" id="cd07731">
    <property type="entry name" value="ComA-like_MBL-fold"/>
    <property type="match status" value="1"/>
</dbReference>
<evidence type="ECO:0000313" key="8">
    <source>
        <dbReference type="EMBL" id="EOH82818.1"/>
    </source>
</evidence>
<evidence type="ECO:0000313" key="10">
    <source>
        <dbReference type="Proteomes" id="UP000013783"/>
    </source>
</evidence>
<dbReference type="InterPro" id="IPR036866">
    <property type="entry name" value="RibonucZ/Hydroxyglut_hydro"/>
</dbReference>
<evidence type="ECO:0000256" key="5">
    <source>
        <dbReference type="ARBA" id="ARBA00023136"/>
    </source>
</evidence>
<feature type="transmembrane region" description="Helical" evidence="6">
    <location>
        <begin position="252"/>
        <end position="270"/>
    </location>
</feature>
<evidence type="ECO:0000313" key="9">
    <source>
        <dbReference type="EMBL" id="EOT70634.1"/>
    </source>
</evidence>
<feature type="transmembrane region" description="Helical" evidence="6">
    <location>
        <begin position="300"/>
        <end position="326"/>
    </location>
</feature>
<dbReference type="InterPro" id="IPR052159">
    <property type="entry name" value="Competence_DNA_uptake"/>
</dbReference>
<dbReference type="Gene3D" id="3.60.15.10">
    <property type="entry name" value="Ribonuclease Z/Hydroxyacylglutathione hydrolase-like"/>
    <property type="match status" value="1"/>
</dbReference>
<dbReference type="RefSeq" id="WP_010739109.1">
    <property type="nucleotide sequence ID" value="NZ_KB946249.1"/>
</dbReference>
<accession>R2PHX3</accession>